<accession>V5WJR7</accession>
<dbReference type="HOGENOM" id="CLU_000604_8_6_12"/>
<proteinExistence type="inferred from homology"/>
<keyword evidence="11" id="KW-1185">Reference proteome</keyword>
<dbReference type="InterPro" id="IPR051447">
    <property type="entry name" value="Lipoprotein-release_system"/>
</dbReference>
<evidence type="ECO:0000256" key="3">
    <source>
        <dbReference type="ARBA" id="ARBA00022475"/>
    </source>
</evidence>
<dbReference type="Proteomes" id="UP000018680">
    <property type="component" value="Chromosome"/>
</dbReference>
<protein>
    <submittedName>
        <fullName evidence="10">ABC transporter, permease protein</fullName>
    </submittedName>
</protein>
<dbReference type="RefSeq" id="WP_024268803.1">
    <property type="nucleotide sequence ID" value="NC_023035.1"/>
</dbReference>
<dbReference type="GO" id="GO:0098797">
    <property type="term" value="C:plasma membrane protein complex"/>
    <property type="evidence" value="ECO:0007669"/>
    <property type="project" value="TreeGrafter"/>
</dbReference>
<name>V5WJR7_9SPIO</name>
<reference evidence="10 11" key="1">
    <citation type="journal article" date="2015" name="Stand. Genomic Sci.">
        <title>Complete genome sequence and description of Salinispira pacifica gen. nov., sp. nov., a novel spirochaete isolated form a hypersaline microbial mat.</title>
        <authorList>
            <person name="Ben Hania W."/>
            <person name="Joseph M."/>
            <person name="Schumann P."/>
            <person name="Bunk B."/>
            <person name="Fiebig A."/>
            <person name="Sproer C."/>
            <person name="Klenk H.P."/>
            <person name="Fardeau M.L."/>
            <person name="Spring S."/>
        </authorList>
    </citation>
    <scope>NUCLEOTIDE SEQUENCE [LARGE SCALE GENOMIC DNA]</scope>
    <source>
        <strain evidence="10 11">L21-RPul-D2</strain>
    </source>
</reference>
<dbReference type="eggNOG" id="COG4591">
    <property type="taxonomic scope" value="Bacteria"/>
</dbReference>
<feature type="domain" description="ABC3 transporter permease C-terminal" evidence="8">
    <location>
        <begin position="280"/>
        <end position="411"/>
    </location>
</feature>
<evidence type="ECO:0000313" key="11">
    <source>
        <dbReference type="Proteomes" id="UP000018680"/>
    </source>
</evidence>
<evidence type="ECO:0000256" key="5">
    <source>
        <dbReference type="ARBA" id="ARBA00022989"/>
    </source>
</evidence>
<feature type="domain" description="MacB-like periplasmic core" evidence="9">
    <location>
        <begin position="23"/>
        <end position="249"/>
    </location>
</feature>
<dbReference type="Pfam" id="PF12704">
    <property type="entry name" value="MacB_PCD"/>
    <property type="match status" value="1"/>
</dbReference>
<dbReference type="PANTHER" id="PTHR30489">
    <property type="entry name" value="LIPOPROTEIN-RELEASING SYSTEM TRANSMEMBRANE PROTEIN LOLE"/>
    <property type="match status" value="1"/>
</dbReference>
<dbReference type="GO" id="GO:0044874">
    <property type="term" value="P:lipoprotein localization to outer membrane"/>
    <property type="evidence" value="ECO:0007669"/>
    <property type="project" value="TreeGrafter"/>
</dbReference>
<evidence type="ECO:0000259" key="8">
    <source>
        <dbReference type="Pfam" id="PF02687"/>
    </source>
</evidence>
<evidence type="ECO:0000256" key="2">
    <source>
        <dbReference type="ARBA" id="ARBA00005236"/>
    </source>
</evidence>
<dbReference type="EMBL" id="CP006939">
    <property type="protein sequence ID" value="AHC15900.1"/>
    <property type="molecule type" value="Genomic_DNA"/>
</dbReference>
<keyword evidence="5 7" id="KW-1133">Transmembrane helix</keyword>
<organism evidence="10 11">
    <name type="scientific">Salinispira pacifica</name>
    <dbReference type="NCBI Taxonomy" id="1307761"/>
    <lineage>
        <taxon>Bacteria</taxon>
        <taxon>Pseudomonadati</taxon>
        <taxon>Spirochaetota</taxon>
        <taxon>Spirochaetia</taxon>
        <taxon>Spirochaetales</taxon>
        <taxon>Spirochaetaceae</taxon>
        <taxon>Salinispira</taxon>
    </lineage>
</organism>
<comment type="similarity">
    <text evidence="2">Belongs to the ABC-4 integral membrane protein family. LolC/E subfamily.</text>
</comment>
<dbReference type="InterPro" id="IPR025857">
    <property type="entry name" value="MacB_PCD"/>
</dbReference>
<dbReference type="STRING" id="1307761.L21SP2_2548"/>
<gene>
    <name evidence="10" type="ORF">L21SP2_2548</name>
</gene>
<dbReference type="Pfam" id="PF02687">
    <property type="entry name" value="FtsX"/>
    <property type="match status" value="1"/>
</dbReference>
<dbReference type="PANTHER" id="PTHR30489:SF0">
    <property type="entry name" value="LIPOPROTEIN-RELEASING SYSTEM TRANSMEMBRANE PROTEIN LOLE"/>
    <property type="match status" value="1"/>
</dbReference>
<comment type="subcellular location">
    <subcellularLocation>
        <location evidence="1">Cell membrane</location>
        <topology evidence="1">Multi-pass membrane protein</topology>
    </subcellularLocation>
</comment>
<keyword evidence="6 7" id="KW-0472">Membrane</keyword>
<keyword evidence="3" id="KW-1003">Cell membrane</keyword>
<evidence type="ECO:0000256" key="1">
    <source>
        <dbReference type="ARBA" id="ARBA00004651"/>
    </source>
</evidence>
<evidence type="ECO:0000256" key="4">
    <source>
        <dbReference type="ARBA" id="ARBA00022692"/>
    </source>
</evidence>
<sequence length="419" mass="46543">MKININFYLKLAWLNLLRHKRRTVITSISIAAGIMAYVYMDSMVLGMVHDNSNNLILYETASVRMVTPEFWEDREFYPLKHAIDSPRTIMGELEAAGFNPVPRTRFSGEMLYYQDPYPDSGSRRIIVNGVDPEKDGDVFRIDSSVSQGQWLESETPSAVIGAGIARKTGARVGYPLLIRTRTRDGAYQTIEVIISGIADTPNPVVDLSAVYIPLSLADSALNMNGAVTDLNLYHPPTSDPGELKRQLEELLPGGILARTWQEMEPAVSEFDTIARNETKAFTFFIFIVALVGISNTMLNAVYDRFREIGMLRAMGMEDRSILLLLTLEAGGIGLLGAIAGVLFSIPIVWHLVTWGLDFSAFMPSDLNFGFRTDMHFMGMWNFATMLRAAAFGIAVSALVALIPGRRAVKKPVVDCLRME</sequence>
<feature type="transmembrane region" description="Helical" evidence="7">
    <location>
        <begin position="379"/>
        <end position="402"/>
    </location>
</feature>
<dbReference type="InterPro" id="IPR003838">
    <property type="entry name" value="ABC3_permease_C"/>
</dbReference>
<evidence type="ECO:0000256" key="6">
    <source>
        <dbReference type="ARBA" id="ARBA00023136"/>
    </source>
</evidence>
<keyword evidence="4 7" id="KW-0812">Transmembrane</keyword>
<feature type="transmembrane region" description="Helical" evidence="7">
    <location>
        <begin position="280"/>
        <end position="302"/>
    </location>
</feature>
<feature type="transmembrane region" description="Helical" evidence="7">
    <location>
        <begin position="21"/>
        <end position="40"/>
    </location>
</feature>
<evidence type="ECO:0000259" key="9">
    <source>
        <dbReference type="Pfam" id="PF12704"/>
    </source>
</evidence>
<dbReference type="KEGG" id="slr:L21SP2_2548"/>
<dbReference type="AlphaFoldDB" id="V5WJR7"/>
<feature type="transmembrane region" description="Helical" evidence="7">
    <location>
        <begin position="322"/>
        <end position="349"/>
    </location>
</feature>
<evidence type="ECO:0000256" key="7">
    <source>
        <dbReference type="SAM" id="Phobius"/>
    </source>
</evidence>
<evidence type="ECO:0000313" key="10">
    <source>
        <dbReference type="EMBL" id="AHC15900.1"/>
    </source>
</evidence>